<evidence type="ECO:0000256" key="6">
    <source>
        <dbReference type="ARBA" id="ARBA00023010"/>
    </source>
</evidence>
<gene>
    <name evidence="12" type="ORF">HF086_011985</name>
</gene>
<keyword evidence="8" id="KW-0576">Peroxisome</keyword>
<evidence type="ECO:0000256" key="8">
    <source>
        <dbReference type="ARBA" id="ARBA00023140"/>
    </source>
</evidence>
<proteinExistence type="inferred from homology"/>
<reference evidence="12" key="1">
    <citation type="journal article" date="2021" name="G3 (Bethesda)">
        <title>Genome and transcriptome analysis of the beet armyworm Spodoptera exigua reveals targets for pest control. .</title>
        <authorList>
            <person name="Simon S."/>
            <person name="Breeschoten T."/>
            <person name="Jansen H.J."/>
            <person name="Dirks R.P."/>
            <person name="Schranz M.E."/>
            <person name="Ros V.I.D."/>
        </authorList>
    </citation>
    <scope>NUCLEOTIDE SEQUENCE</scope>
    <source>
        <strain evidence="12">TB_SE_WUR_2020</strain>
    </source>
</reference>
<keyword evidence="4" id="KW-0653">Protein transport</keyword>
<dbReference type="GO" id="GO:0005778">
    <property type="term" value="C:peroxisomal membrane"/>
    <property type="evidence" value="ECO:0007669"/>
    <property type="project" value="UniProtKB-SubCell"/>
</dbReference>
<comment type="caution">
    <text evidence="12">The sequence shown here is derived from an EMBL/GenBank/DDBJ whole genome shotgun (WGS) entry which is preliminary data.</text>
</comment>
<dbReference type="Pfam" id="PF04088">
    <property type="entry name" value="Peroxin-13_N"/>
    <property type="match status" value="1"/>
</dbReference>
<keyword evidence="2" id="KW-0813">Transport</keyword>
<evidence type="ECO:0000256" key="2">
    <source>
        <dbReference type="ARBA" id="ARBA00022448"/>
    </source>
</evidence>
<accession>A0A922MJV3</accession>
<evidence type="ECO:0000256" key="4">
    <source>
        <dbReference type="ARBA" id="ARBA00022927"/>
    </source>
</evidence>
<evidence type="ECO:0000259" key="11">
    <source>
        <dbReference type="Pfam" id="PF04088"/>
    </source>
</evidence>
<evidence type="ECO:0000256" key="7">
    <source>
        <dbReference type="ARBA" id="ARBA00023136"/>
    </source>
</evidence>
<evidence type="ECO:0000256" key="10">
    <source>
        <dbReference type="ARBA" id="ARBA00046271"/>
    </source>
</evidence>
<comment type="similarity">
    <text evidence="1">Belongs to the peroxin-13 family.</text>
</comment>
<dbReference type="InterPro" id="IPR035463">
    <property type="entry name" value="Pex13"/>
</dbReference>
<dbReference type="AlphaFoldDB" id="A0A922MJV3"/>
<evidence type="ECO:0000256" key="9">
    <source>
        <dbReference type="ARBA" id="ARBA00029693"/>
    </source>
</evidence>
<feature type="domain" description="Peroxin 13 N-terminal" evidence="11">
    <location>
        <begin position="2"/>
        <end position="83"/>
    </location>
</feature>
<keyword evidence="5" id="KW-1133">Transmembrane helix</keyword>
<dbReference type="GO" id="GO:1990429">
    <property type="term" value="C:peroxisomal importomer complex"/>
    <property type="evidence" value="ECO:0007669"/>
    <property type="project" value="TreeGrafter"/>
</dbReference>
<keyword evidence="7" id="KW-0472">Membrane</keyword>
<dbReference type="PANTHER" id="PTHR19332:SF1">
    <property type="entry name" value="PEROXISOMAL MEMBRANE PROTEIN PEX13"/>
    <property type="match status" value="1"/>
</dbReference>
<organism evidence="12 13">
    <name type="scientific">Spodoptera exigua</name>
    <name type="common">Beet armyworm</name>
    <name type="synonym">Noctua fulgens</name>
    <dbReference type="NCBI Taxonomy" id="7107"/>
    <lineage>
        <taxon>Eukaryota</taxon>
        <taxon>Metazoa</taxon>
        <taxon>Ecdysozoa</taxon>
        <taxon>Arthropoda</taxon>
        <taxon>Hexapoda</taxon>
        <taxon>Insecta</taxon>
        <taxon>Pterygota</taxon>
        <taxon>Neoptera</taxon>
        <taxon>Endopterygota</taxon>
        <taxon>Lepidoptera</taxon>
        <taxon>Glossata</taxon>
        <taxon>Ditrysia</taxon>
        <taxon>Noctuoidea</taxon>
        <taxon>Noctuidae</taxon>
        <taxon>Amphipyrinae</taxon>
        <taxon>Spodoptera</taxon>
    </lineage>
</organism>
<evidence type="ECO:0000313" key="13">
    <source>
        <dbReference type="Proteomes" id="UP000814243"/>
    </source>
</evidence>
<dbReference type="EMBL" id="JACEFF010000447">
    <property type="protein sequence ID" value="KAH9637372.1"/>
    <property type="molecule type" value="Genomic_DNA"/>
</dbReference>
<evidence type="ECO:0000313" key="12">
    <source>
        <dbReference type="EMBL" id="KAH9637372.1"/>
    </source>
</evidence>
<dbReference type="PANTHER" id="PTHR19332">
    <property type="entry name" value="PEROXISOMAL MEMBRANE PROTEIN PEX13"/>
    <property type="match status" value="1"/>
</dbReference>
<sequence>MAEERSRPAFESIQSLVNAVGSVAMMLEGTFFAMTSSFRAVLGVAENVGRLRSLFAQFWSTFAVVRTLNWIIRKLMVLIGIRTENEFQITLHPISFWTASVFSLV</sequence>
<evidence type="ECO:0000256" key="1">
    <source>
        <dbReference type="ARBA" id="ARBA00006033"/>
    </source>
</evidence>
<protein>
    <recommendedName>
        <fullName evidence="9">Peroxin-13</fullName>
    </recommendedName>
</protein>
<evidence type="ECO:0000256" key="5">
    <source>
        <dbReference type="ARBA" id="ARBA00022989"/>
    </source>
</evidence>
<dbReference type="GO" id="GO:0016560">
    <property type="term" value="P:protein import into peroxisome matrix, docking"/>
    <property type="evidence" value="ECO:0007669"/>
    <property type="project" value="InterPro"/>
</dbReference>
<name>A0A922MJV3_SPOEX</name>
<comment type="subcellular location">
    <subcellularLocation>
        <location evidence="10">Peroxisome membrane</location>
    </subcellularLocation>
</comment>
<keyword evidence="3" id="KW-0812">Transmembrane</keyword>
<evidence type="ECO:0000256" key="3">
    <source>
        <dbReference type="ARBA" id="ARBA00022692"/>
    </source>
</evidence>
<dbReference type="Proteomes" id="UP000814243">
    <property type="component" value="Unassembled WGS sequence"/>
</dbReference>
<dbReference type="InterPro" id="IPR007223">
    <property type="entry name" value="Peroxin-13_N"/>
</dbReference>
<keyword evidence="6" id="KW-0811">Translocation</keyword>